<comment type="caution">
    <text evidence="1">The sequence shown here is derived from an EMBL/GenBank/DDBJ whole genome shotgun (WGS) entry which is preliminary data.</text>
</comment>
<keyword evidence="2" id="KW-1185">Reference proteome</keyword>
<proteinExistence type="predicted"/>
<evidence type="ECO:0000313" key="1">
    <source>
        <dbReference type="EMBL" id="GAA4823411.1"/>
    </source>
</evidence>
<gene>
    <name evidence="1" type="ORF">GCM10023331_04860</name>
</gene>
<name>A0ABP9D2Q3_9BACT</name>
<organism evidence="1 2">
    <name type="scientific">Algivirga pacifica</name>
    <dbReference type="NCBI Taxonomy" id="1162670"/>
    <lineage>
        <taxon>Bacteria</taxon>
        <taxon>Pseudomonadati</taxon>
        <taxon>Bacteroidota</taxon>
        <taxon>Cytophagia</taxon>
        <taxon>Cytophagales</taxon>
        <taxon>Flammeovirgaceae</taxon>
        <taxon>Algivirga</taxon>
    </lineage>
</organism>
<sequence length="91" mass="10309">MPVGLVDRALKKFLKEAQIANLNNKEYAMYEESLKRYNDLKNSLDTAREEGREEGKKEEKLKIALKAKAQGLSTPTIVVLTGLSEEEIEKL</sequence>
<protein>
    <recommendedName>
        <fullName evidence="3">Transposase/invertase (TIGR01784 family)</fullName>
    </recommendedName>
</protein>
<evidence type="ECO:0008006" key="3">
    <source>
        <dbReference type="Google" id="ProtNLM"/>
    </source>
</evidence>
<dbReference type="Proteomes" id="UP001500298">
    <property type="component" value="Unassembled WGS sequence"/>
</dbReference>
<evidence type="ECO:0000313" key="2">
    <source>
        <dbReference type="Proteomes" id="UP001500298"/>
    </source>
</evidence>
<dbReference type="EMBL" id="BAABJX010000009">
    <property type="protein sequence ID" value="GAA4823411.1"/>
    <property type="molecule type" value="Genomic_DNA"/>
</dbReference>
<accession>A0ABP9D2Q3</accession>
<reference evidence="2" key="1">
    <citation type="journal article" date="2019" name="Int. J. Syst. Evol. Microbiol.">
        <title>The Global Catalogue of Microorganisms (GCM) 10K type strain sequencing project: providing services to taxonomists for standard genome sequencing and annotation.</title>
        <authorList>
            <consortium name="The Broad Institute Genomics Platform"/>
            <consortium name="The Broad Institute Genome Sequencing Center for Infectious Disease"/>
            <person name="Wu L."/>
            <person name="Ma J."/>
        </authorList>
    </citation>
    <scope>NUCLEOTIDE SEQUENCE [LARGE SCALE GENOMIC DNA]</scope>
    <source>
        <strain evidence="2">JCM 18326</strain>
    </source>
</reference>